<evidence type="ECO:0000256" key="1">
    <source>
        <dbReference type="SAM" id="MobiDB-lite"/>
    </source>
</evidence>
<comment type="caution">
    <text evidence="2">The sequence shown here is derived from an EMBL/GenBank/DDBJ whole genome shotgun (WGS) entry which is preliminary data.</text>
</comment>
<dbReference type="Proteomes" id="UP000325081">
    <property type="component" value="Unassembled WGS sequence"/>
</dbReference>
<accession>A0A5A7PW90</accession>
<gene>
    <name evidence="2" type="ORF">STAS_13422</name>
</gene>
<name>A0A5A7PW90_STRAF</name>
<proteinExistence type="predicted"/>
<dbReference type="AlphaFoldDB" id="A0A5A7PW90"/>
<reference evidence="3" key="1">
    <citation type="journal article" date="2019" name="Curr. Biol.">
        <title>Genome Sequence of Striga asiatica Provides Insight into the Evolution of Plant Parasitism.</title>
        <authorList>
            <person name="Yoshida S."/>
            <person name="Kim S."/>
            <person name="Wafula E.K."/>
            <person name="Tanskanen J."/>
            <person name="Kim Y.M."/>
            <person name="Honaas L."/>
            <person name="Yang Z."/>
            <person name="Spallek T."/>
            <person name="Conn C.E."/>
            <person name="Ichihashi Y."/>
            <person name="Cheong K."/>
            <person name="Cui S."/>
            <person name="Der J.P."/>
            <person name="Gundlach H."/>
            <person name="Jiao Y."/>
            <person name="Hori C."/>
            <person name="Ishida J.K."/>
            <person name="Kasahara H."/>
            <person name="Kiba T."/>
            <person name="Kim M.S."/>
            <person name="Koo N."/>
            <person name="Laohavisit A."/>
            <person name="Lee Y.H."/>
            <person name="Lumba S."/>
            <person name="McCourt P."/>
            <person name="Mortimer J.C."/>
            <person name="Mutuku J.M."/>
            <person name="Nomura T."/>
            <person name="Sasaki-Sekimoto Y."/>
            <person name="Seto Y."/>
            <person name="Wang Y."/>
            <person name="Wakatake T."/>
            <person name="Sakakibara H."/>
            <person name="Demura T."/>
            <person name="Yamaguchi S."/>
            <person name="Yoneyama K."/>
            <person name="Manabe R.I."/>
            <person name="Nelson D.C."/>
            <person name="Schulman A.H."/>
            <person name="Timko M.P."/>
            <person name="dePamphilis C.W."/>
            <person name="Choi D."/>
            <person name="Shirasu K."/>
        </authorList>
    </citation>
    <scope>NUCLEOTIDE SEQUENCE [LARGE SCALE GENOMIC DNA]</scope>
    <source>
        <strain evidence="3">cv. UVA1</strain>
    </source>
</reference>
<evidence type="ECO:0000313" key="3">
    <source>
        <dbReference type="Proteomes" id="UP000325081"/>
    </source>
</evidence>
<evidence type="ECO:0000313" key="2">
    <source>
        <dbReference type="EMBL" id="GER37034.1"/>
    </source>
</evidence>
<sequence>MVMKRDKTHSGLPPPLYREFLICLLFVYLAHRPRFYFPYCRGASWRGVGRPGKSRRLQCDERPCKKKKQDPRSQRLKRQQKTVKCKNYGVLGHNSKTCYRRASNEEAVMGSHNVQAPQDYRGGSNMSRDDGGASSSVNIIKKQKNHPTLLPPCWFVCL</sequence>
<dbReference type="EMBL" id="BKCP01005272">
    <property type="protein sequence ID" value="GER37034.1"/>
    <property type="molecule type" value="Genomic_DNA"/>
</dbReference>
<protein>
    <submittedName>
        <fullName evidence="2">Gag-pol polyprotein</fullName>
    </submittedName>
</protein>
<feature type="region of interest" description="Disordered" evidence="1">
    <location>
        <begin position="48"/>
        <end position="81"/>
    </location>
</feature>
<feature type="compositionally biased region" description="Basic residues" evidence="1">
    <location>
        <begin position="64"/>
        <end position="81"/>
    </location>
</feature>
<organism evidence="2 3">
    <name type="scientific">Striga asiatica</name>
    <name type="common">Asiatic witchweed</name>
    <name type="synonym">Buchnera asiatica</name>
    <dbReference type="NCBI Taxonomy" id="4170"/>
    <lineage>
        <taxon>Eukaryota</taxon>
        <taxon>Viridiplantae</taxon>
        <taxon>Streptophyta</taxon>
        <taxon>Embryophyta</taxon>
        <taxon>Tracheophyta</taxon>
        <taxon>Spermatophyta</taxon>
        <taxon>Magnoliopsida</taxon>
        <taxon>eudicotyledons</taxon>
        <taxon>Gunneridae</taxon>
        <taxon>Pentapetalae</taxon>
        <taxon>asterids</taxon>
        <taxon>lamiids</taxon>
        <taxon>Lamiales</taxon>
        <taxon>Orobanchaceae</taxon>
        <taxon>Buchnereae</taxon>
        <taxon>Striga</taxon>
    </lineage>
</organism>
<keyword evidence="3" id="KW-1185">Reference proteome</keyword>
<feature type="region of interest" description="Disordered" evidence="1">
    <location>
        <begin position="115"/>
        <end position="135"/>
    </location>
</feature>